<feature type="compositionally biased region" description="Basic residues" evidence="1">
    <location>
        <begin position="99"/>
        <end position="109"/>
    </location>
</feature>
<sequence>MDRLHDLVSLVSRKLDQDPALQRAVVEEAETAREELTERTRRRLTDSLEDAVEPDEQLATALDQLVEELRAREPAAEAGAGDHVDFRHSPLHGPVVGKGTRHNHGGRSR</sequence>
<name>A0A7W9UUQ9_9ACTN</name>
<protein>
    <submittedName>
        <fullName evidence="2">Putative membrane protein YccC</fullName>
    </submittedName>
</protein>
<gene>
    <name evidence="2" type="ORF">FHS34_007417</name>
</gene>
<evidence type="ECO:0000313" key="3">
    <source>
        <dbReference type="Proteomes" id="UP000585836"/>
    </source>
</evidence>
<comment type="caution">
    <text evidence="2">The sequence shown here is derived from an EMBL/GenBank/DDBJ whole genome shotgun (WGS) entry which is preliminary data.</text>
</comment>
<accession>A0A7W9UUQ9</accession>
<reference evidence="2 3" key="1">
    <citation type="submission" date="2020-08" db="EMBL/GenBank/DDBJ databases">
        <title>Genomic Encyclopedia of Type Strains, Phase III (KMG-III): the genomes of soil and plant-associated and newly described type strains.</title>
        <authorList>
            <person name="Whitman W."/>
        </authorList>
    </citation>
    <scope>NUCLEOTIDE SEQUENCE [LARGE SCALE GENOMIC DNA]</scope>
    <source>
        <strain evidence="2 3">CECT 3313</strain>
    </source>
</reference>
<dbReference type="RefSeq" id="WP_184973752.1">
    <property type="nucleotide sequence ID" value="NZ_BAAAWF010000045.1"/>
</dbReference>
<keyword evidence="3" id="KW-1185">Reference proteome</keyword>
<dbReference type="EMBL" id="JACHJK010000019">
    <property type="protein sequence ID" value="MBB5931908.1"/>
    <property type="molecule type" value="Genomic_DNA"/>
</dbReference>
<evidence type="ECO:0000256" key="1">
    <source>
        <dbReference type="SAM" id="MobiDB-lite"/>
    </source>
</evidence>
<feature type="region of interest" description="Disordered" evidence="1">
    <location>
        <begin position="74"/>
        <end position="109"/>
    </location>
</feature>
<evidence type="ECO:0000313" key="2">
    <source>
        <dbReference type="EMBL" id="MBB5931908.1"/>
    </source>
</evidence>
<dbReference type="Proteomes" id="UP000585836">
    <property type="component" value="Unassembled WGS sequence"/>
</dbReference>
<dbReference type="AlphaFoldDB" id="A0A7W9UUQ9"/>
<feature type="compositionally biased region" description="Basic and acidic residues" evidence="1">
    <location>
        <begin position="74"/>
        <end position="88"/>
    </location>
</feature>
<organism evidence="2 3">
    <name type="scientific">Streptomyces echinatus</name>
    <dbReference type="NCBI Taxonomy" id="67293"/>
    <lineage>
        <taxon>Bacteria</taxon>
        <taxon>Bacillati</taxon>
        <taxon>Actinomycetota</taxon>
        <taxon>Actinomycetes</taxon>
        <taxon>Kitasatosporales</taxon>
        <taxon>Streptomycetaceae</taxon>
        <taxon>Streptomyces</taxon>
    </lineage>
</organism>
<proteinExistence type="predicted"/>